<keyword evidence="5" id="KW-0547">Nucleotide-binding</keyword>
<comment type="caution">
    <text evidence="13">The sequence shown here is derived from an EMBL/GenBank/DDBJ whole genome shotgun (WGS) entry which is preliminary data.</text>
</comment>
<evidence type="ECO:0000256" key="9">
    <source>
        <dbReference type="ARBA" id="ARBA00048679"/>
    </source>
</evidence>
<dbReference type="SMART" id="SM00220">
    <property type="entry name" value="S_TKc"/>
    <property type="match status" value="1"/>
</dbReference>
<evidence type="ECO:0000256" key="3">
    <source>
        <dbReference type="ARBA" id="ARBA00022527"/>
    </source>
</evidence>
<dbReference type="PANTHER" id="PTHR44899">
    <property type="entry name" value="CAMK FAMILY PROTEIN KINASE"/>
    <property type="match status" value="1"/>
</dbReference>
<dbReference type="SUPFAM" id="SSF56112">
    <property type="entry name" value="Protein kinase-like (PK-like)"/>
    <property type="match status" value="1"/>
</dbReference>
<dbReference type="InterPro" id="IPR051131">
    <property type="entry name" value="NEK_Ser/Thr_kinase_NIMA"/>
</dbReference>
<organism evidence="13 14">
    <name type="scientific">Parthenolecanium corni</name>
    <dbReference type="NCBI Taxonomy" id="536013"/>
    <lineage>
        <taxon>Eukaryota</taxon>
        <taxon>Metazoa</taxon>
        <taxon>Ecdysozoa</taxon>
        <taxon>Arthropoda</taxon>
        <taxon>Hexapoda</taxon>
        <taxon>Insecta</taxon>
        <taxon>Pterygota</taxon>
        <taxon>Neoptera</taxon>
        <taxon>Paraneoptera</taxon>
        <taxon>Hemiptera</taxon>
        <taxon>Sternorrhyncha</taxon>
        <taxon>Coccoidea</taxon>
        <taxon>Coccidae</taxon>
        <taxon>Parthenolecanium</taxon>
    </lineage>
</organism>
<dbReference type="CDD" id="cd08217">
    <property type="entry name" value="STKc_Nek2"/>
    <property type="match status" value="1"/>
</dbReference>
<dbReference type="Proteomes" id="UP001367676">
    <property type="component" value="Unassembled WGS sequence"/>
</dbReference>
<dbReference type="Gene3D" id="3.30.200.20">
    <property type="entry name" value="Phosphorylase Kinase, domain 1"/>
    <property type="match status" value="1"/>
</dbReference>
<keyword evidence="4" id="KW-0808">Transferase</keyword>
<sequence length="549" mass="63338">MSQSKENNDLQDIHNYDVLSIIGTGSFGTCYKVRHKKTNKYYVWKAVDYGSMSLQNKKLLVTEVNLIGTLKHPHIVQYFGRIIHQSSGTLYIIMEWCERGDLNSLINNCKASKTSIHEKFIWKVLYQTAKALEACHSLLSHVTVLHRDIKPANIFIDRDYNIKLGDFGLAKILLNNVNFSSTVVGTPYYMSPEQIHGSKYNKKTDVWSLGCLIFELCGLSQPFNGNDLMELKENIAKNRLSRIPTIYSDYLDKMVKLLLSSNHEFRPSVEMIIHHPTVICNYDKNATPFMSASRSQIDEFSHHSLNHKSPEKRKKTFVEDRIDNIIDKIEKLSQKTHQLSLESDPRAITEDVYNRKLMSRLKLLREKESVLKAKEDSLKTKEYLLKTRESSLIQKQKLIEKREREMEVATVRRTSEKSKSEHIRQPSTSRMEPIKYKRESRKCIDLDSTTCSADPGDTSIYPTAVKLDPSKIIKPSFFKHHLKSLGYTHAVDSKVTYDVNGSGDCTRTAKTDIERQPLSFVHNHTHYLSTKVSRSKLSAKKNQNYFYTK</sequence>
<dbReference type="InterPro" id="IPR000719">
    <property type="entry name" value="Prot_kinase_dom"/>
</dbReference>
<evidence type="ECO:0000256" key="8">
    <source>
        <dbReference type="ARBA" id="ARBA00047899"/>
    </source>
</evidence>
<dbReference type="EC" id="2.7.11.1" evidence="2"/>
<dbReference type="InterPro" id="IPR011009">
    <property type="entry name" value="Kinase-like_dom_sf"/>
</dbReference>
<dbReference type="Gene3D" id="1.10.510.10">
    <property type="entry name" value="Transferase(Phosphotransferase) domain 1"/>
    <property type="match status" value="1"/>
</dbReference>
<dbReference type="PROSITE" id="PS50011">
    <property type="entry name" value="PROTEIN_KINASE_DOM"/>
    <property type="match status" value="1"/>
</dbReference>
<dbReference type="Pfam" id="PF00069">
    <property type="entry name" value="Pkinase"/>
    <property type="match status" value="1"/>
</dbReference>
<dbReference type="GO" id="GO:0005524">
    <property type="term" value="F:ATP binding"/>
    <property type="evidence" value="ECO:0007669"/>
    <property type="project" value="UniProtKB-KW"/>
</dbReference>
<name>A0AAN9T5W1_9HEMI</name>
<evidence type="ECO:0000256" key="5">
    <source>
        <dbReference type="ARBA" id="ARBA00022741"/>
    </source>
</evidence>
<evidence type="ECO:0000256" key="10">
    <source>
        <dbReference type="SAM" id="Coils"/>
    </source>
</evidence>
<evidence type="ECO:0000259" key="12">
    <source>
        <dbReference type="PROSITE" id="PS50011"/>
    </source>
</evidence>
<comment type="catalytic activity">
    <reaction evidence="9">
        <text>L-seryl-[protein] + ATP = O-phospho-L-seryl-[protein] + ADP + H(+)</text>
        <dbReference type="Rhea" id="RHEA:17989"/>
        <dbReference type="Rhea" id="RHEA-COMP:9863"/>
        <dbReference type="Rhea" id="RHEA-COMP:11604"/>
        <dbReference type="ChEBI" id="CHEBI:15378"/>
        <dbReference type="ChEBI" id="CHEBI:29999"/>
        <dbReference type="ChEBI" id="CHEBI:30616"/>
        <dbReference type="ChEBI" id="CHEBI:83421"/>
        <dbReference type="ChEBI" id="CHEBI:456216"/>
        <dbReference type="EC" id="2.7.11.1"/>
    </reaction>
</comment>
<feature type="region of interest" description="Disordered" evidence="11">
    <location>
        <begin position="409"/>
        <end position="429"/>
    </location>
</feature>
<comment type="similarity">
    <text evidence="1">Belongs to the protein kinase superfamily. NEK Ser/Thr protein kinase family. NIMA subfamily.</text>
</comment>
<keyword evidence="3" id="KW-0723">Serine/threonine-protein kinase</keyword>
<evidence type="ECO:0000256" key="11">
    <source>
        <dbReference type="SAM" id="MobiDB-lite"/>
    </source>
</evidence>
<evidence type="ECO:0000313" key="14">
    <source>
        <dbReference type="Proteomes" id="UP001367676"/>
    </source>
</evidence>
<feature type="domain" description="Protein kinase" evidence="12">
    <location>
        <begin position="16"/>
        <end position="278"/>
    </location>
</feature>
<dbReference type="AlphaFoldDB" id="A0AAN9T5W1"/>
<keyword evidence="7" id="KW-0067">ATP-binding</keyword>
<dbReference type="GO" id="GO:0004674">
    <property type="term" value="F:protein serine/threonine kinase activity"/>
    <property type="evidence" value="ECO:0007669"/>
    <property type="project" value="UniProtKB-KW"/>
</dbReference>
<dbReference type="InterPro" id="IPR008271">
    <property type="entry name" value="Ser/Thr_kinase_AS"/>
</dbReference>
<dbReference type="EMBL" id="JBBCAQ010000037">
    <property type="protein sequence ID" value="KAK7574493.1"/>
    <property type="molecule type" value="Genomic_DNA"/>
</dbReference>
<keyword evidence="14" id="KW-1185">Reference proteome</keyword>
<feature type="compositionally biased region" description="Basic and acidic residues" evidence="11">
    <location>
        <begin position="413"/>
        <end position="424"/>
    </location>
</feature>
<evidence type="ECO:0000256" key="2">
    <source>
        <dbReference type="ARBA" id="ARBA00012513"/>
    </source>
</evidence>
<dbReference type="PROSITE" id="PS00108">
    <property type="entry name" value="PROTEIN_KINASE_ST"/>
    <property type="match status" value="1"/>
</dbReference>
<keyword evidence="6" id="KW-0418">Kinase</keyword>
<dbReference type="PANTHER" id="PTHR44899:SF10">
    <property type="entry name" value="NIMA-RELATED KINASE 2"/>
    <property type="match status" value="1"/>
</dbReference>
<proteinExistence type="inferred from homology"/>
<evidence type="ECO:0000313" key="13">
    <source>
        <dbReference type="EMBL" id="KAK7574493.1"/>
    </source>
</evidence>
<keyword evidence="10" id="KW-0175">Coiled coil</keyword>
<gene>
    <name evidence="13" type="ORF">V9T40_011684</name>
</gene>
<feature type="coiled-coil region" evidence="10">
    <location>
        <begin position="315"/>
        <end position="342"/>
    </location>
</feature>
<reference evidence="13 14" key="1">
    <citation type="submission" date="2024-03" db="EMBL/GenBank/DDBJ databases">
        <title>Adaptation during the transition from Ophiocordyceps entomopathogen to insect associate is accompanied by gene loss and intensified selection.</title>
        <authorList>
            <person name="Ward C.M."/>
            <person name="Onetto C.A."/>
            <person name="Borneman A.R."/>
        </authorList>
    </citation>
    <scope>NUCLEOTIDE SEQUENCE [LARGE SCALE GENOMIC DNA]</scope>
    <source>
        <strain evidence="13">AWRI1</strain>
        <tissue evidence="13">Single Adult Female</tissue>
    </source>
</reference>
<protein>
    <recommendedName>
        <fullName evidence="2">non-specific serine/threonine protein kinase</fullName>
        <ecNumber evidence="2">2.7.11.1</ecNumber>
    </recommendedName>
</protein>
<evidence type="ECO:0000256" key="1">
    <source>
        <dbReference type="ARBA" id="ARBA00010886"/>
    </source>
</evidence>
<evidence type="ECO:0000256" key="6">
    <source>
        <dbReference type="ARBA" id="ARBA00022777"/>
    </source>
</evidence>
<evidence type="ECO:0000256" key="7">
    <source>
        <dbReference type="ARBA" id="ARBA00022840"/>
    </source>
</evidence>
<evidence type="ECO:0000256" key="4">
    <source>
        <dbReference type="ARBA" id="ARBA00022679"/>
    </source>
</evidence>
<comment type="catalytic activity">
    <reaction evidence="8">
        <text>L-threonyl-[protein] + ATP = O-phospho-L-threonyl-[protein] + ADP + H(+)</text>
        <dbReference type="Rhea" id="RHEA:46608"/>
        <dbReference type="Rhea" id="RHEA-COMP:11060"/>
        <dbReference type="Rhea" id="RHEA-COMP:11605"/>
        <dbReference type="ChEBI" id="CHEBI:15378"/>
        <dbReference type="ChEBI" id="CHEBI:30013"/>
        <dbReference type="ChEBI" id="CHEBI:30616"/>
        <dbReference type="ChEBI" id="CHEBI:61977"/>
        <dbReference type="ChEBI" id="CHEBI:456216"/>
        <dbReference type="EC" id="2.7.11.1"/>
    </reaction>
</comment>
<accession>A0AAN9T5W1</accession>